<evidence type="ECO:0000256" key="1">
    <source>
        <dbReference type="SAM" id="SignalP"/>
    </source>
</evidence>
<feature type="chain" id="PRO_5043920641" description="C-type lectin domain-containing protein" evidence="1">
    <location>
        <begin position="23"/>
        <end position="228"/>
    </location>
</feature>
<dbReference type="Pfam" id="PF00059">
    <property type="entry name" value="Lectin_C"/>
    <property type="match status" value="1"/>
</dbReference>
<dbReference type="AlphaFoldDB" id="A0AAV2H9I1"/>
<name>A0AAV2H9I1_LYMST</name>
<accession>A0AAV2H9I1</accession>
<feature type="signal peptide" evidence="1">
    <location>
        <begin position="1"/>
        <end position="22"/>
    </location>
</feature>
<evidence type="ECO:0000259" key="2">
    <source>
        <dbReference type="PROSITE" id="PS50041"/>
    </source>
</evidence>
<dbReference type="Gene3D" id="3.10.100.10">
    <property type="entry name" value="Mannose-Binding Protein A, subunit A"/>
    <property type="match status" value="1"/>
</dbReference>
<dbReference type="InterPro" id="IPR001304">
    <property type="entry name" value="C-type_lectin-like"/>
</dbReference>
<keyword evidence="4" id="KW-1185">Reference proteome</keyword>
<proteinExistence type="predicted"/>
<dbReference type="Proteomes" id="UP001497497">
    <property type="component" value="Unassembled WGS sequence"/>
</dbReference>
<gene>
    <name evidence="3" type="ORF">GSLYS_00004485001</name>
</gene>
<keyword evidence="1" id="KW-0732">Signal</keyword>
<dbReference type="InterPro" id="IPR016187">
    <property type="entry name" value="CTDL_fold"/>
</dbReference>
<sequence>MGKKLVHFILVLSFASLPAVRSECRLQGAVLSEGSCFLYNETLLSFSDANAVCKSQGGVLAKLTSRNQLLEATEQTISGDIFWIGAKYDTVKGNWIWEYDNTVAAELSQFWGASHQDQECAQFYVKSATEKELYDLKCSEQYAFLCMFDDLNTTQDTTLKTLKQTSLVTSAVESFMTTVNTTTETNTNAILSSTPTSKVPITTLMNSGENFIKFTIPLLLNLCLLMLS</sequence>
<evidence type="ECO:0000313" key="3">
    <source>
        <dbReference type="EMBL" id="CAL1530352.1"/>
    </source>
</evidence>
<feature type="domain" description="C-type lectin" evidence="2">
    <location>
        <begin position="32"/>
        <end position="147"/>
    </location>
</feature>
<dbReference type="SUPFAM" id="SSF56436">
    <property type="entry name" value="C-type lectin-like"/>
    <property type="match status" value="1"/>
</dbReference>
<organism evidence="3 4">
    <name type="scientific">Lymnaea stagnalis</name>
    <name type="common">Great pond snail</name>
    <name type="synonym">Helix stagnalis</name>
    <dbReference type="NCBI Taxonomy" id="6523"/>
    <lineage>
        <taxon>Eukaryota</taxon>
        <taxon>Metazoa</taxon>
        <taxon>Spiralia</taxon>
        <taxon>Lophotrochozoa</taxon>
        <taxon>Mollusca</taxon>
        <taxon>Gastropoda</taxon>
        <taxon>Heterobranchia</taxon>
        <taxon>Euthyneura</taxon>
        <taxon>Panpulmonata</taxon>
        <taxon>Hygrophila</taxon>
        <taxon>Lymnaeoidea</taxon>
        <taxon>Lymnaeidae</taxon>
        <taxon>Lymnaea</taxon>
    </lineage>
</organism>
<dbReference type="PROSITE" id="PS50041">
    <property type="entry name" value="C_TYPE_LECTIN_2"/>
    <property type="match status" value="1"/>
</dbReference>
<dbReference type="CDD" id="cd00037">
    <property type="entry name" value="CLECT"/>
    <property type="match status" value="1"/>
</dbReference>
<comment type="caution">
    <text evidence="3">The sequence shown here is derived from an EMBL/GenBank/DDBJ whole genome shotgun (WGS) entry which is preliminary data.</text>
</comment>
<dbReference type="EMBL" id="CAXITT010000068">
    <property type="protein sequence ID" value="CAL1530352.1"/>
    <property type="molecule type" value="Genomic_DNA"/>
</dbReference>
<dbReference type="InterPro" id="IPR016186">
    <property type="entry name" value="C-type_lectin-like/link_sf"/>
</dbReference>
<reference evidence="3 4" key="1">
    <citation type="submission" date="2024-04" db="EMBL/GenBank/DDBJ databases">
        <authorList>
            <consortium name="Genoscope - CEA"/>
            <person name="William W."/>
        </authorList>
    </citation>
    <scope>NUCLEOTIDE SEQUENCE [LARGE SCALE GENOMIC DNA]</scope>
</reference>
<dbReference type="SMART" id="SM00034">
    <property type="entry name" value="CLECT"/>
    <property type="match status" value="1"/>
</dbReference>
<protein>
    <recommendedName>
        <fullName evidence="2">C-type lectin domain-containing protein</fullName>
    </recommendedName>
</protein>
<evidence type="ECO:0000313" key="4">
    <source>
        <dbReference type="Proteomes" id="UP001497497"/>
    </source>
</evidence>